<dbReference type="InterPro" id="IPR000938">
    <property type="entry name" value="CAP-Gly_domain"/>
</dbReference>
<dbReference type="InterPro" id="IPR036859">
    <property type="entry name" value="CAP-Gly_dom_sf"/>
</dbReference>
<feature type="compositionally biased region" description="Polar residues" evidence="2">
    <location>
        <begin position="104"/>
        <end position="120"/>
    </location>
</feature>
<keyword evidence="1" id="KW-0175">Coiled coil</keyword>
<evidence type="ECO:0000259" key="3">
    <source>
        <dbReference type="PROSITE" id="PS50245"/>
    </source>
</evidence>
<feature type="coiled-coil region" evidence="1">
    <location>
        <begin position="281"/>
        <end position="350"/>
    </location>
</feature>
<evidence type="ECO:0000313" key="4">
    <source>
        <dbReference type="EMBL" id="QGN14139.1"/>
    </source>
</evidence>
<name>A0ABX6EQZ3_KLUMA</name>
<dbReference type="Pfam" id="PF01302">
    <property type="entry name" value="CAP_GLY"/>
    <property type="match status" value="1"/>
</dbReference>
<reference evidence="4 5" key="1">
    <citation type="submission" date="2016-03" db="EMBL/GenBank/DDBJ databases">
        <title>How can Kluyveromyces marxianus grow so fast - potential evolutionary course in Saccharomyces Complex revealed by comparative genomics.</title>
        <authorList>
            <person name="Mo W."/>
            <person name="Lu W."/>
            <person name="Yang X."/>
            <person name="Qi J."/>
            <person name="Lv H."/>
        </authorList>
    </citation>
    <scope>NUCLEOTIDE SEQUENCE [LARGE SCALE GENOMIC DNA]</scope>
    <source>
        <strain evidence="4 5">FIM1</strain>
    </source>
</reference>
<dbReference type="PROSITE" id="PS00845">
    <property type="entry name" value="CAP_GLY_1"/>
    <property type="match status" value="1"/>
</dbReference>
<sequence>MNREEYIGLVVEIPNIGRGQIRYIGSVEMKEGIFAGIDLYSGNGKNDGTFKGRKYFQTTFPRSGLFIQWEKVANLIPQQSNGGSNGRTLHSLSPTPVRGMGNPILNQGSEHSQQRKTSVTELGPSFRASTENSSKLIDTDRMEAELFQYKRVVEDQRIVLEEIQAAIDEYETKLESTEREKLTLQRQLEHERASHERQKQFYENEHDQLLTVIDELQNEINRNAAILSEIMEREKNMDVDVRNEPTNYDNSQNMIDSSVIDDLKAQLHDLQQYKNQSELYKTKWEKEKEQLKLHNQSLSKEYQSVSNELLECQKKLHTGENKQNSLEKELDEARKTIDSLQSQLQVMQKKQEQQSVMQIDDNMETLPLYNPNVEQKGSISLATAGRSLWCALCEKDGHESVDCPYDDKFF</sequence>
<dbReference type="PROSITE" id="PS50245">
    <property type="entry name" value="CAP_GLY_2"/>
    <property type="match status" value="1"/>
</dbReference>
<gene>
    <name evidence="4" type="primary">BIK1</name>
    <name evidence="4" type="ORF">FIM1_792</name>
</gene>
<protein>
    <submittedName>
        <fullName evidence="4">CAP GLY super family</fullName>
    </submittedName>
</protein>
<dbReference type="SUPFAM" id="SSF74924">
    <property type="entry name" value="Cap-Gly domain"/>
    <property type="match status" value="1"/>
</dbReference>
<evidence type="ECO:0000313" key="5">
    <source>
        <dbReference type="Proteomes" id="UP000422736"/>
    </source>
</evidence>
<dbReference type="Gene3D" id="2.30.30.190">
    <property type="entry name" value="CAP Gly-rich-like domain"/>
    <property type="match status" value="1"/>
</dbReference>
<dbReference type="Proteomes" id="UP000422736">
    <property type="component" value="Chromosome 1"/>
</dbReference>
<evidence type="ECO:0000256" key="1">
    <source>
        <dbReference type="SAM" id="Coils"/>
    </source>
</evidence>
<feature type="coiled-coil region" evidence="1">
    <location>
        <begin position="153"/>
        <end position="233"/>
    </location>
</feature>
<proteinExistence type="predicted"/>
<keyword evidence="5" id="KW-1185">Reference proteome</keyword>
<accession>A0ABX6EQZ3</accession>
<feature type="domain" description="CAP-Gly" evidence="3">
    <location>
        <begin position="25"/>
        <end position="68"/>
    </location>
</feature>
<evidence type="ECO:0000256" key="2">
    <source>
        <dbReference type="SAM" id="MobiDB-lite"/>
    </source>
</evidence>
<organism evidence="4 5">
    <name type="scientific">Kluyveromyces marxianus</name>
    <name type="common">Yeast</name>
    <name type="synonym">Candida kefyr</name>
    <dbReference type="NCBI Taxonomy" id="4911"/>
    <lineage>
        <taxon>Eukaryota</taxon>
        <taxon>Fungi</taxon>
        <taxon>Dikarya</taxon>
        <taxon>Ascomycota</taxon>
        <taxon>Saccharomycotina</taxon>
        <taxon>Saccharomycetes</taxon>
        <taxon>Saccharomycetales</taxon>
        <taxon>Saccharomycetaceae</taxon>
        <taxon>Kluyveromyces</taxon>
    </lineage>
</organism>
<dbReference type="SMART" id="SM01052">
    <property type="entry name" value="CAP_GLY"/>
    <property type="match status" value="1"/>
</dbReference>
<dbReference type="EMBL" id="CP015054">
    <property type="protein sequence ID" value="QGN14139.1"/>
    <property type="molecule type" value="Genomic_DNA"/>
</dbReference>
<feature type="region of interest" description="Disordered" evidence="2">
    <location>
        <begin position="104"/>
        <end position="133"/>
    </location>
</feature>